<protein>
    <submittedName>
        <fullName evidence="1">Small peptidoglycan-associated lipoprotein</fullName>
    </submittedName>
</protein>
<keyword evidence="1" id="KW-0449">Lipoprotein</keyword>
<evidence type="ECO:0000313" key="1">
    <source>
        <dbReference type="EMBL" id="MBE4908893.1"/>
    </source>
</evidence>
<gene>
    <name evidence="1" type="ORF">IMZ08_12565</name>
</gene>
<dbReference type="RefSeq" id="WP_227413724.1">
    <property type="nucleotide sequence ID" value="NZ_JADCLJ010000020.1"/>
</dbReference>
<dbReference type="Proteomes" id="UP001516662">
    <property type="component" value="Unassembled WGS sequence"/>
</dbReference>
<dbReference type="Gene3D" id="3.40.30.10">
    <property type="entry name" value="Glutaredoxin"/>
    <property type="match status" value="1"/>
</dbReference>
<evidence type="ECO:0000313" key="2">
    <source>
        <dbReference type="Proteomes" id="UP001516662"/>
    </source>
</evidence>
<dbReference type="PROSITE" id="PS51257">
    <property type="entry name" value="PROKAR_LIPOPROTEIN"/>
    <property type="match status" value="1"/>
</dbReference>
<sequence length="133" mass="15176">MSINLERSGPSYMRSLVIFMLSFLLLSSCHLAQNTPSSPVFNNTEKQLLFFSDEDNLHNESSYYDALLEIKKTYPEIVTSMKVIPSSEKVRYSSFDVDTFPTLLVIHDNQIIAQIEGDLSKEEIIQPLIDVLK</sequence>
<proteinExistence type="predicted"/>
<keyword evidence="2" id="KW-1185">Reference proteome</keyword>
<organism evidence="1 2">
    <name type="scientific">Litchfieldia luteola</name>
    <dbReference type="NCBI Taxonomy" id="682179"/>
    <lineage>
        <taxon>Bacteria</taxon>
        <taxon>Bacillati</taxon>
        <taxon>Bacillota</taxon>
        <taxon>Bacilli</taxon>
        <taxon>Bacillales</taxon>
        <taxon>Bacillaceae</taxon>
        <taxon>Litchfieldia</taxon>
    </lineage>
</organism>
<accession>A0ABR9QK65</accession>
<name>A0ABR9QK65_9BACI</name>
<reference evidence="1 2" key="1">
    <citation type="submission" date="2020-10" db="EMBL/GenBank/DDBJ databases">
        <title>Bacillus sp. HD4P25, an endophyte from a halophyte.</title>
        <authorList>
            <person name="Sun J.-Q."/>
        </authorList>
    </citation>
    <scope>NUCLEOTIDE SEQUENCE [LARGE SCALE GENOMIC DNA]</scope>
    <source>
        <strain evidence="1 2">YIM 93174</strain>
    </source>
</reference>
<comment type="caution">
    <text evidence="1">The sequence shown here is derived from an EMBL/GenBank/DDBJ whole genome shotgun (WGS) entry which is preliminary data.</text>
</comment>
<dbReference type="SUPFAM" id="SSF52833">
    <property type="entry name" value="Thioredoxin-like"/>
    <property type="match status" value="1"/>
</dbReference>
<dbReference type="InterPro" id="IPR036249">
    <property type="entry name" value="Thioredoxin-like_sf"/>
</dbReference>
<dbReference type="EMBL" id="JADCLJ010000020">
    <property type="protein sequence ID" value="MBE4908893.1"/>
    <property type="molecule type" value="Genomic_DNA"/>
</dbReference>